<protein>
    <submittedName>
        <fullName evidence="9">Uncharacterized protein DUF563</fullName>
    </submittedName>
</protein>
<dbReference type="GO" id="GO:0016757">
    <property type="term" value="F:glycosyltransferase activity"/>
    <property type="evidence" value="ECO:0007669"/>
    <property type="project" value="UniProtKB-KW"/>
</dbReference>
<evidence type="ECO:0000256" key="4">
    <source>
        <dbReference type="ARBA" id="ARBA00022692"/>
    </source>
</evidence>
<evidence type="ECO:0000256" key="6">
    <source>
        <dbReference type="ARBA" id="ARBA00023136"/>
    </source>
</evidence>
<dbReference type="AlphaFoldDB" id="A0A2T0SRH8"/>
<evidence type="ECO:0000256" key="3">
    <source>
        <dbReference type="ARBA" id="ARBA00022679"/>
    </source>
</evidence>
<sequence length="384" mass="43784">MSRISSLFTGTAKTSFLAVARLMGVTFLDKPQTVDLLHPYQKAFCPATQHVLPAVADLTTPDRLLFAQELAESMPAYVWQYERGNQPARQLRCGNLLIDGRVLCTDYGNQYLLRDSLRPGKRQPVEVDTLIAPFGQYQDGIAFGGYYDFIYLVAAKLSRMQQALPNGFPADAVVAYPLFHTQYEREFLAHMGFRPEQIIDSRQYDIRFRRCLLGNNGHWFYPNAHDVQAIHQQLAPLIQPSPVRNRLYISRSGRRRVLNEDKLVQMLGQYEFEYVEDKARSLSEQLSIYNRASFLIGPHGASFSNLIWSQPGTQLVELFSPNYTPNFFQYLSALTGLRYAATRQGKPDPARPNDLIEDMTVDVSALERHLNQLLETEDKGLLHT</sequence>
<feature type="domain" description="Glycosyltransferase 61 catalytic" evidence="8">
    <location>
        <begin position="187"/>
        <end position="316"/>
    </location>
</feature>
<dbReference type="PANTHER" id="PTHR20961">
    <property type="entry name" value="GLYCOSYLTRANSFERASE"/>
    <property type="match status" value="1"/>
</dbReference>
<comment type="caution">
    <text evidence="9">The sequence shown here is derived from an EMBL/GenBank/DDBJ whole genome shotgun (WGS) entry which is preliminary data.</text>
</comment>
<dbReference type="InterPro" id="IPR049625">
    <property type="entry name" value="Glyco_transf_61_cat"/>
</dbReference>
<evidence type="ECO:0000256" key="2">
    <source>
        <dbReference type="ARBA" id="ARBA00022676"/>
    </source>
</evidence>
<dbReference type="Proteomes" id="UP000238375">
    <property type="component" value="Unassembled WGS sequence"/>
</dbReference>
<proteinExistence type="predicted"/>
<organism evidence="9 10">
    <name type="scientific">Spirosoma oryzae</name>
    <dbReference type="NCBI Taxonomy" id="1469603"/>
    <lineage>
        <taxon>Bacteria</taxon>
        <taxon>Pseudomonadati</taxon>
        <taxon>Bacteroidota</taxon>
        <taxon>Cytophagia</taxon>
        <taxon>Cytophagales</taxon>
        <taxon>Cytophagaceae</taxon>
        <taxon>Spirosoma</taxon>
    </lineage>
</organism>
<name>A0A2T0SRH8_9BACT</name>
<dbReference type="InterPro" id="IPR007657">
    <property type="entry name" value="Glycosyltransferase_61"/>
</dbReference>
<keyword evidence="4" id="KW-0812">Transmembrane</keyword>
<evidence type="ECO:0000256" key="1">
    <source>
        <dbReference type="ARBA" id="ARBA00004167"/>
    </source>
</evidence>
<evidence type="ECO:0000313" key="10">
    <source>
        <dbReference type="Proteomes" id="UP000238375"/>
    </source>
</evidence>
<keyword evidence="6" id="KW-0472">Membrane</keyword>
<evidence type="ECO:0000313" key="9">
    <source>
        <dbReference type="EMBL" id="PRY36022.1"/>
    </source>
</evidence>
<keyword evidence="10" id="KW-1185">Reference proteome</keyword>
<keyword evidence="2" id="KW-0328">Glycosyltransferase</keyword>
<evidence type="ECO:0000259" key="8">
    <source>
        <dbReference type="Pfam" id="PF04577"/>
    </source>
</evidence>
<dbReference type="OrthoDB" id="1156086at2"/>
<gene>
    <name evidence="9" type="ORF">CLV58_113153</name>
</gene>
<keyword evidence="3" id="KW-0808">Transferase</keyword>
<comment type="subcellular location">
    <subcellularLocation>
        <location evidence="1">Membrane</location>
        <topology evidence="1">Single-pass membrane protein</topology>
    </subcellularLocation>
</comment>
<dbReference type="RefSeq" id="WP_106138918.1">
    <property type="nucleotide sequence ID" value="NZ_PVTE01000013.1"/>
</dbReference>
<dbReference type="EMBL" id="PVTE01000013">
    <property type="protein sequence ID" value="PRY36022.1"/>
    <property type="molecule type" value="Genomic_DNA"/>
</dbReference>
<evidence type="ECO:0000256" key="7">
    <source>
        <dbReference type="ARBA" id="ARBA00023180"/>
    </source>
</evidence>
<keyword evidence="7" id="KW-0325">Glycoprotein</keyword>
<evidence type="ECO:0000256" key="5">
    <source>
        <dbReference type="ARBA" id="ARBA00022989"/>
    </source>
</evidence>
<reference evidence="9 10" key="1">
    <citation type="submission" date="2018-03" db="EMBL/GenBank/DDBJ databases">
        <title>Genomic Encyclopedia of Archaeal and Bacterial Type Strains, Phase II (KMG-II): from individual species to whole genera.</title>
        <authorList>
            <person name="Goeker M."/>
        </authorList>
    </citation>
    <scope>NUCLEOTIDE SEQUENCE [LARGE SCALE GENOMIC DNA]</scope>
    <source>
        <strain evidence="9 10">DSM 28354</strain>
    </source>
</reference>
<dbReference type="GO" id="GO:0016020">
    <property type="term" value="C:membrane"/>
    <property type="evidence" value="ECO:0007669"/>
    <property type="project" value="UniProtKB-SubCell"/>
</dbReference>
<accession>A0A2T0SRH8</accession>
<dbReference type="Pfam" id="PF04577">
    <property type="entry name" value="Glyco_transf_61"/>
    <property type="match status" value="1"/>
</dbReference>
<dbReference type="PANTHER" id="PTHR20961:SF38">
    <property type="entry name" value="PROTEIN O-LINKED-MANNOSE BETA-1,4-N-ACETYLGLUCOSAMINYLTRANSFERASE 2"/>
    <property type="match status" value="1"/>
</dbReference>
<keyword evidence="5" id="KW-1133">Transmembrane helix</keyword>